<evidence type="ECO:0000256" key="1">
    <source>
        <dbReference type="SAM" id="Phobius"/>
    </source>
</evidence>
<keyword evidence="1" id="KW-1133">Transmembrane helix</keyword>
<comment type="caution">
    <text evidence="2">The sequence shown here is derived from an EMBL/GenBank/DDBJ whole genome shotgun (WGS) entry which is preliminary data.</text>
</comment>
<protein>
    <submittedName>
        <fullName evidence="2">Uncharacterized protein</fullName>
    </submittedName>
</protein>
<organism evidence="2 3">
    <name type="scientific">Undibacterium amnicola</name>
    <dbReference type="NCBI Taxonomy" id="1834038"/>
    <lineage>
        <taxon>Bacteria</taxon>
        <taxon>Pseudomonadati</taxon>
        <taxon>Pseudomonadota</taxon>
        <taxon>Betaproteobacteria</taxon>
        <taxon>Burkholderiales</taxon>
        <taxon>Oxalobacteraceae</taxon>
        <taxon>Undibacterium</taxon>
    </lineage>
</organism>
<gene>
    <name evidence="2" type="ORF">H8K33_12645</name>
</gene>
<keyword evidence="1" id="KW-0472">Membrane</keyword>
<feature type="transmembrane region" description="Helical" evidence="1">
    <location>
        <begin position="63"/>
        <end position="80"/>
    </location>
</feature>
<proteinExistence type="predicted"/>
<name>A0ABR6XS83_9BURK</name>
<keyword evidence="3" id="KW-1185">Reference proteome</keyword>
<dbReference type="Proteomes" id="UP000643610">
    <property type="component" value="Unassembled WGS sequence"/>
</dbReference>
<dbReference type="EMBL" id="JACOFU010000005">
    <property type="protein sequence ID" value="MBC3832365.1"/>
    <property type="molecule type" value="Genomic_DNA"/>
</dbReference>
<evidence type="ECO:0000313" key="3">
    <source>
        <dbReference type="Proteomes" id="UP000643610"/>
    </source>
</evidence>
<sequence length="93" mass="10332">MQSAPFKSDPQFQYPPVWRRVLCTLAYSMATFAGISLLGVLLVHVDCQIDAKCSARDRIVDTILSAVWVVATLFAGYKAWRGELAGCRKQARP</sequence>
<dbReference type="RefSeq" id="WP_186891416.1">
    <property type="nucleotide sequence ID" value="NZ_JACOFU010000005.1"/>
</dbReference>
<accession>A0ABR6XS83</accession>
<keyword evidence="1" id="KW-0812">Transmembrane</keyword>
<evidence type="ECO:0000313" key="2">
    <source>
        <dbReference type="EMBL" id="MBC3832365.1"/>
    </source>
</evidence>
<reference evidence="2 3" key="1">
    <citation type="submission" date="2020-08" db="EMBL/GenBank/DDBJ databases">
        <title>Novel species isolated from subtropical streams in China.</title>
        <authorList>
            <person name="Lu H."/>
        </authorList>
    </citation>
    <scope>NUCLEOTIDE SEQUENCE [LARGE SCALE GENOMIC DNA]</scope>
    <source>
        <strain evidence="2 3">KCTC 52442</strain>
    </source>
</reference>
<feature type="transmembrane region" description="Helical" evidence="1">
    <location>
        <begin position="21"/>
        <end position="43"/>
    </location>
</feature>